<gene>
    <name evidence="3" type="ORF">FAB82_10705</name>
</gene>
<dbReference type="EMBL" id="STGY01000042">
    <property type="protein sequence ID" value="THV41571.1"/>
    <property type="molecule type" value="Genomic_DNA"/>
</dbReference>
<dbReference type="AlphaFoldDB" id="A0A4S8QD76"/>
<evidence type="ECO:0000313" key="3">
    <source>
        <dbReference type="EMBL" id="THV41571.1"/>
    </source>
</evidence>
<sequence>MTSEQGNTPEQGEAPDDRARDTDASPEQGSNPPPAPESAEPDDTNAASEPADDGEKAPPVEDEVTQAIPTSALAGADIPAAPAADEPSDQVAAEPSDQSSADQAAAEPEAPAPAPEPEPAAAEPAAPVEDDATQAIPTSALADADIPAAPAADSAPEPEAAAEPDVPEAAAPAEPEPEPAAPAVEPEPEAAPPAPAAETPVPEPFDADVTQAIPKAASMDFDIPAAPAADAPAQVPPVEPEPVAPAAEPEPHESPVPSFDEGGTTILRFNPGATPGEMPAAEAPYQDNERTEVLPPQGVGGFNAPAPYGEDLQSGVPADQATAWPSPPPNPLAGNAMPPADQQQSSQPQMQQPQQQQPQQQPPQGYAQQPPPVRSDDTQKLIIGPANPQSEPPASAVPGYGPSQPGSPQQQPSQPGMAAGQYPPAGMPPGQMPPGAMGTGQQYPPQAPAKSGKSWLIPGIAIAVVLVLGIAVGAWFMFFRGPAFEPGGCVTKVSEEAVEPVDCADATDGEDFEITKEVDNGAECKEEERESMEYEGVVYCLTLLGEEEAEPAE</sequence>
<name>A0A4S8QD76_9ACTN</name>
<organism evidence="3 4">
    <name type="scientific">Glycomyces buryatensis</name>
    <dbReference type="NCBI Taxonomy" id="2570927"/>
    <lineage>
        <taxon>Bacteria</taxon>
        <taxon>Bacillati</taxon>
        <taxon>Actinomycetota</taxon>
        <taxon>Actinomycetes</taxon>
        <taxon>Glycomycetales</taxon>
        <taxon>Glycomycetaceae</taxon>
        <taxon>Glycomyces</taxon>
    </lineage>
</organism>
<keyword evidence="4" id="KW-1185">Reference proteome</keyword>
<feature type="compositionally biased region" description="Pro residues" evidence="1">
    <location>
        <begin position="234"/>
        <end position="243"/>
    </location>
</feature>
<proteinExistence type="predicted"/>
<feature type="compositionally biased region" description="Polar residues" evidence="1">
    <location>
        <begin position="1"/>
        <end position="10"/>
    </location>
</feature>
<keyword evidence="2" id="KW-1133">Transmembrane helix</keyword>
<dbReference type="OrthoDB" id="5198732at2"/>
<dbReference type="Proteomes" id="UP000308760">
    <property type="component" value="Unassembled WGS sequence"/>
</dbReference>
<feature type="compositionally biased region" description="Low complexity" evidence="1">
    <location>
        <begin position="224"/>
        <end position="233"/>
    </location>
</feature>
<feature type="compositionally biased region" description="Low complexity" evidence="1">
    <location>
        <begin position="433"/>
        <end position="442"/>
    </location>
</feature>
<dbReference type="RefSeq" id="WP_136534534.1">
    <property type="nucleotide sequence ID" value="NZ_STGY01000042.1"/>
</dbReference>
<accession>A0A4S8QD76</accession>
<feature type="region of interest" description="Disordered" evidence="1">
    <location>
        <begin position="1"/>
        <end position="451"/>
    </location>
</feature>
<feature type="compositionally biased region" description="Low complexity" evidence="1">
    <location>
        <begin position="338"/>
        <end position="368"/>
    </location>
</feature>
<feature type="compositionally biased region" description="Low complexity" evidence="1">
    <location>
        <begin position="72"/>
        <end position="85"/>
    </location>
</feature>
<feature type="compositionally biased region" description="Low complexity" evidence="1">
    <location>
        <begin position="92"/>
        <end position="109"/>
    </location>
</feature>
<evidence type="ECO:0000256" key="2">
    <source>
        <dbReference type="SAM" id="Phobius"/>
    </source>
</evidence>
<feature type="compositionally biased region" description="Low complexity" evidence="1">
    <location>
        <begin position="401"/>
        <end position="424"/>
    </location>
</feature>
<evidence type="ECO:0000256" key="1">
    <source>
        <dbReference type="SAM" id="MobiDB-lite"/>
    </source>
</evidence>
<feature type="compositionally biased region" description="Low complexity" evidence="1">
    <location>
        <begin position="142"/>
        <end position="159"/>
    </location>
</feature>
<keyword evidence="2" id="KW-0812">Transmembrane</keyword>
<protein>
    <submittedName>
        <fullName evidence="3">Uncharacterized protein</fullName>
    </submittedName>
</protein>
<reference evidence="4" key="1">
    <citation type="submission" date="2019-04" db="EMBL/GenBank/DDBJ databases">
        <title>Nocardioides xinjiangensis sp. nov.</title>
        <authorList>
            <person name="Liu S."/>
        </authorList>
    </citation>
    <scope>NUCLEOTIDE SEQUENCE [LARGE SCALE GENOMIC DNA]</scope>
    <source>
        <strain evidence="4">18</strain>
    </source>
</reference>
<feature type="transmembrane region" description="Helical" evidence="2">
    <location>
        <begin position="455"/>
        <end position="478"/>
    </location>
</feature>
<evidence type="ECO:0000313" key="4">
    <source>
        <dbReference type="Proteomes" id="UP000308760"/>
    </source>
</evidence>
<keyword evidence="2" id="KW-0472">Membrane</keyword>
<comment type="caution">
    <text evidence="3">The sequence shown here is derived from an EMBL/GenBank/DDBJ whole genome shotgun (WGS) entry which is preliminary data.</text>
</comment>
<reference evidence="3 4" key="2">
    <citation type="submission" date="2019-05" db="EMBL/GenBank/DDBJ databases">
        <title>Glycomyces buryatensis sp. nov.</title>
        <authorList>
            <person name="Nikitina E."/>
        </authorList>
    </citation>
    <scope>NUCLEOTIDE SEQUENCE [LARGE SCALE GENOMIC DNA]</scope>
    <source>
        <strain evidence="3 4">18</strain>
    </source>
</reference>